<feature type="transmembrane region" description="Helical" evidence="7">
    <location>
        <begin position="379"/>
        <end position="397"/>
    </location>
</feature>
<feature type="transmembrane region" description="Helical" evidence="7">
    <location>
        <begin position="146"/>
        <end position="169"/>
    </location>
</feature>
<dbReference type="InterPro" id="IPR036259">
    <property type="entry name" value="MFS_trans_sf"/>
</dbReference>
<feature type="transmembrane region" description="Helical" evidence="7">
    <location>
        <begin position="212"/>
        <end position="233"/>
    </location>
</feature>
<reference evidence="8" key="2">
    <citation type="submission" date="2025-09" db="UniProtKB">
        <authorList>
            <consortium name="Ensembl"/>
        </authorList>
    </citation>
    <scope>IDENTIFICATION</scope>
</reference>
<dbReference type="InterPro" id="IPR050382">
    <property type="entry name" value="MFS_Na/Anion_cotransporter"/>
</dbReference>
<dbReference type="Pfam" id="PF07690">
    <property type="entry name" value="MFS_1"/>
    <property type="match status" value="1"/>
</dbReference>
<dbReference type="GO" id="GO:0015562">
    <property type="term" value="F:efflux transmembrane transporter activity"/>
    <property type="evidence" value="ECO:0007669"/>
    <property type="project" value="TreeGrafter"/>
</dbReference>
<protein>
    <submittedName>
        <fullName evidence="8">Solute carrier family 17 (sodium phosphate), member 3</fullName>
    </submittedName>
</protein>
<keyword evidence="4" id="KW-0769">Symport</keyword>
<reference evidence="8" key="1">
    <citation type="submission" date="2025-08" db="UniProtKB">
        <authorList>
            <consortium name="Ensembl"/>
        </authorList>
    </citation>
    <scope>IDENTIFICATION</scope>
</reference>
<accession>A0A8C6QDN0</accession>
<evidence type="ECO:0000256" key="1">
    <source>
        <dbReference type="ARBA" id="ARBA00004141"/>
    </source>
</evidence>
<dbReference type="GO" id="GO:0016324">
    <property type="term" value="C:apical plasma membrane"/>
    <property type="evidence" value="ECO:0007669"/>
    <property type="project" value="TreeGrafter"/>
</dbReference>
<dbReference type="GO" id="GO:0015293">
    <property type="term" value="F:symporter activity"/>
    <property type="evidence" value="ECO:0007669"/>
    <property type="project" value="UniProtKB-KW"/>
</dbReference>
<feature type="transmembrane region" description="Helical" evidence="7">
    <location>
        <begin position="344"/>
        <end position="367"/>
    </location>
</feature>
<proteinExistence type="predicted"/>
<name>A0A8C6QDN0_NANGA</name>
<evidence type="ECO:0000313" key="9">
    <source>
        <dbReference type="Proteomes" id="UP000694381"/>
    </source>
</evidence>
<keyword evidence="2" id="KW-0813">Transport</keyword>
<dbReference type="GO" id="GO:0015143">
    <property type="term" value="F:urate transmembrane transporter activity"/>
    <property type="evidence" value="ECO:0007669"/>
    <property type="project" value="TreeGrafter"/>
</dbReference>
<keyword evidence="3 7" id="KW-0812">Transmembrane</keyword>
<feature type="transmembrane region" description="Helical" evidence="7">
    <location>
        <begin position="286"/>
        <end position="304"/>
    </location>
</feature>
<keyword evidence="5 7" id="KW-1133">Transmembrane helix</keyword>
<dbReference type="PANTHER" id="PTHR11662">
    <property type="entry name" value="SOLUTE CARRIER FAMILY 17"/>
    <property type="match status" value="1"/>
</dbReference>
<evidence type="ECO:0000256" key="6">
    <source>
        <dbReference type="ARBA" id="ARBA00023136"/>
    </source>
</evidence>
<evidence type="ECO:0000256" key="5">
    <source>
        <dbReference type="ARBA" id="ARBA00022989"/>
    </source>
</evidence>
<feature type="transmembrane region" description="Helical" evidence="7">
    <location>
        <begin position="253"/>
        <end position="274"/>
    </location>
</feature>
<sequence length="414" mass="45572">VPVDIGKSTFSLGIPANKKPPPRRVPNLCSTRYGIAFMAHFCNFTLIAQNSIINITMVAMVNSTDRPSQLNSSTEGLPANLNSGQHEGSKHLSTKGTAFGGQFVLWQKWAPPHERSRLCSMALSGMILGIFTVLLMGGIISEAIGWPFVFYVFGGVGAVCCFLWIVLVYDDPASHPWISIPEKEYILSSLEQQDSSAEQPLPIKAMVRSLPLWSMCICTFSHQWMVNTFIIYTPTYISSVFKINIRENGFLSSLPFFVAWIVGILGGQLADFLLTKNLKLITVRKIITFLGNLPPAALMVALPYLQSSYITTIACLTLSCGICPLSQSGSYINALDIAPRYAGLLMGTCRGLAHSSAVLVPIFGGLLLNKDPEFGWTSFFYLLFAINLFGLIIYLIFGKADVQDWAKERTLTRL</sequence>
<dbReference type="Proteomes" id="UP000694381">
    <property type="component" value="Unassembled WGS sequence"/>
</dbReference>
<dbReference type="GeneTree" id="ENSGT00940000162523"/>
<dbReference type="GO" id="GO:0042910">
    <property type="term" value="F:xenobiotic transmembrane transporter activity"/>
    <property type="evidence" value="ECO:0007669"/>
    <property type="project" value="TreeGrafter"/>
</dbReference>
<comment type="subcellular location">
    <subcellularLocation>
        <location evidence="1">Membrane</location>
        <topology evidence="1">Multi-pass membrane protein</topology>
    </subcellularLocation>
</comment>
<evidence type="ECO:0000256" key="2">
    <source>
        <dbReference type="ARBA" id="ARBA00022448"/>
    </source>
</evidence>
<dbReference type="FunFam" id="1.20.1250.20:FF:000003">
    <property type="entry name" value="Solute carrier family 17 member 3"/>
    <property type="match status" value="1"/>
</dbReference>
<evidence type="ECO:0000256" key="3">
    <source>
        <dbReference type="ARBA" id="ARBA00022692"/>
    </source>
</evidence>
<evidence type="ECO:0000256" key="4">
    <source>
        <dbReference type="ARBA" id="ARBA00022847"/>
    </source>
</evidence>
<keyword evidence="6 7" id="KW-0472">Membrane</keyword>
<dbReference type="InterPro" id="IPR011701">
    <property type="entry name" value="MFS"/>
</dbReference>
<dbReference type="FunFam" id="1.20.1250.20:FF:001045">
    <property type="entry name" value="Solute carrier family 17 (sodium phosphate), member 3"/>
    <property type="match status" value="1"/>
</dbReference>
<dbReference type="SUPFAM" id="SSF103473">
    <property type="entry name" value="MFS general substrate transporter"/>
    <property type="match status" value="1"/>
</dbReference>
<dbReference type="GO" id="GO:0008308">
    <property type="term" value="F:voltage-gated monoatomic anion channel activity"/>
    <property type="evidence" value="ECO:0007669"/>
    <property type="project" value="TreeGrafter"/>
</dbReference>
<feature type="transmembrane region" description="Helical" evidence="7">
    <location>
        <begin position="310"/>
        <end position="332"/>
    </location>
</feature>
<organism evidence="8 9">
    <name type="scientific">Nannospalax galili</name>
    <name type="common">Northern Israeli blind subterranean mole rat</name>
    <name type="synonym">Spalax galili</name>
    <dbReference type="NCBI Taxonomy" id="1026970"/>
    <lineage>
        <taxon>Eukaryota</taxon>
        <taxon>Metazoa</taxon>
        <taxon>Chordata</taxon>
        <taxon>Craniata</taxon>
        <taxon>Vertebrata</taxon>
        <taxon>Euteleostomi</taxon>
        <taxon>Mammalia</taxon>
        <taxon>Eutheria</taxon>
        <taxon>Euarchontoglires</taxon>
        <taxon>Glires</taxon>
        <taxon>Rodentia</taxon>
        <taxon>Myomorpha</taxon>
        <taxon>Muroidea</taxon>
        <taxon>Spalacidae</taxon>
        <taxon>Spalacinae</taxon>
        <taxon>Nannospalax</taxon>
    </lineage>
</organism>
<feature type="transmembrane region" description="Helical" evidence="7">
    <location>
        <begin position="118"/>
        <end position="140"/>
    </location>
</feature>
<gene>
    <name evidence="8" type="primary">Slc17a3</name>
</gene>
<dbReference type="GO" id="GO:0019534">
    <property type="term" value="F:toxin transmembrane transporter activity"/>
    <property type="evidence" value="ECO:0007669"/>
    <property type="project" value="TreeGrafter"/>
</dbReference>
<dbReference type="AlphaFoldDB" id="A0A8C6QDN0"/>
<keyword evidence="9" id="KW-1185">Reference proteome</keyword>
<dbReference type="PANTHER" id="PTHR11662:SF134">
    <property type="entry name" value="SODIUM-DEPENDENT PHOSPHATE TRANSPORT PROTEIN 4"/>
    <property type="match status" value="1"/>
</dbReference>
<dbReference type="Ensembl" id="ENSNGAT00000001661.1">
    <property type="protein sequence ID" value="ENSNGAP00000001635.1"/>
    <property type="gene ID" value="ENSNGAG00000001190.1"/>
</dbReference>
<evidence type="ECO:0000256" key="7">
    <source>
        <dbReference type="SAM" id="Phobius"/>
    </source>
</evidence>
<evidence type="ECO:0000313" key="8">
    <source>
        <dbReference type="Ensembl" id="ENSNGAP00000001635.1"/>
    </source>
</evidence>
<dbReference type="Gene3D" id="1.20.1250.20">
    <property type="entry name" value="MFS general substrate transporter like domains"/>
    <property type="match status" value="1"/>
</dbReference>